<sequence length="236" mass="26639">MTPKAYFGIALITATLGLSTWLLGGSSSPSPSDTHTSTPPETTVAVNDANAFLPIGMQNFSAQARPSSLSQSQDTLLEDQALERYAEYQSYFDYGRDYRELLQHAEQMDSATRREKFSRAEQNIDRLEKEHKLSAAEALIMKLALLKITPNDPEAKARGMELIQQYKQAGEARMQEFKDNPDPRFAEYKKREAEIVKEVLAMTHYPNGLSRDDYLAQRLNEELRQAYALDNHGSAN</sequence>
<dbReference type="EMBL" id="CP000155">
    <property type="protein sequence ID" value="ABC30867.1"/>
    <property type="molecule type" value="Genomic_DNA"/>
</dbReference>
<protein>
    <submittedName>
        <fullName evidence="2">Uncharacterized protein</fullName>
    </submittedName>
</protein>
<reference evidence="2 3" key="1">
    <citation type="journal article" date="2005" name="Nucleic Acids Res.">
        <title>Genomic blueprint of Hahella chejuensis, a marine microbe producing an algicidal agent.</title>
        <authorList>
            <person name="Jeong H."/>
            <person name="Yim J.H."/>
            <person name="Lee C."/>
            <person name="Choi S.-H."/>
            <person name="Park Y.K."/>
            <person name="Yoon S.H."/>
            <person name="Hur C.-G."/>
            <person name="Kang H.-Y."/>
            <person name="Kim D."/>
            <person name="Lee H.H."/>
            <person name="Park K.H."/>
            <person name="Park S.-H."/>
            <person name="Park H.-S."/>
            <person name="Lee H.K."/>
            <person name="Oh T.K."/>
            <person name="Kim J.F."/>
        </authorList>
    </citation>
    <scope>NUCLEOTIDE SEQUENCE [LARGE SCALE GENOMIC DNA]</scope>
    <source>
        <strain evidence="2 3">KCTC 2396</strain>
    </source>
</reference>
<dbReference type="OrthoDB" id="5985043at2"/>
<dbReference type="Proteomes" id="UP000000238">
    <property type="component" value="Chromosome"/>
</dbReference>
<keyword evidence="3" id="KW-1185">Reference proteome</keyword>
<gene>
    <name evidence="2" type="ordered locus">HCH_04158</name>
</gene>
<name>Q2SEQ7_HAHCH</name>
<dbReference type="STRING" id="349521.HCH_04158"/>
<evidence type="ECO:0000313" key="3">
    <source>
        <dbReference type="Proteomes" id="UP000000238"/>
    </source>
</evidence>
<evidence type="ECO:0000313" key="2">
    <source>
        <dbReference type="EMBL" id="ABC30867.1"/>
    </source>
</evidence>
<keyword evidence="1" id="KW-0175">Coiled coil</keyword>
<dbReference type="eggNOG" id="ENOG503399N">
    <property type="taxonomic scope" value="Bacteria"/>
</dbReference>
<organism evidence="2 3">
    <name type="scientific">Hahella chejuensis (strain KCTC 2396)</name>
    <dbReference type="NCBI Taxonomy" id="349521"/>
    <lineage>
        <taxon>Bacteria</taxon>
        <taxon>Pseudomonadati</taxon>
        <taxon>Pseudomonadota</taxon>
        <taxon>Gammaproteobacteria</taxon>
        <taxon>Oceanospirillales</taxon>
        <taxon>Hahellaceae</taxon>
        <taxon>Hahella</taxon>
    </lineage>
</organism>
<proteinExistence type="predicted"/>
<dbReference type="RefSeq" id="WP_011397934.1">
    <property type="nucleotide sequence ID" value="NC_007645.1"/>
</dbReference>
<evidence type="ECO:0000256" key="1">
    <source>
        <dbReference type="SAM" id="Coils"/>
    </source>
</evidence>
<feature type="coiled-coil region" evidence="1">
    <location>
        <begin position="110"/>
        <end position="137"/>
    </location>
</feature>
<dbReference type="AlphaFoldDB" id="Q2SEQ7"/>
<accession>Q2SEQ7</accession>
<dbReference type="KEGG" id="hch:HCH_04158"/>
<dbReference type="HOGENOM" id="CLU_1174085_0_0_6"/>